<comment type="similarity">
    <text evidence="1">Belongs to the adrenodoxin/putidaredoxin family.</text>
</comment>
<dbReference type="PRINTS" id="PR00355">
    <property type="entry name" value="ADRENODOXIN"/>
</dbReference>
<organism evidence="8">
    <name type="scientific">Streptomyces sp. NBC_00093</name>
    <dbReference type="NCBI Taxonomy" id="2975649"/>
    <lineage>
        <taxon>Bacteria</taxon>
        <taxon>Bacillati</taxon>
        <taxon>Actinomycetota</taxon>
        <taxon>Actinomycetes</taxon>
        <taxon>Kitasatosporales</taxon>
        <taxon>Streptomycetaceae</taxon>
        <taxon>Streptomyces</taxon>
    </lineage>
</organism>
<name>A0AAU2AG20_9ACTN</name>
<dbReference type="AlphaFoldDB" id="A0AAU2AG20"/>
<accession>A0AAU2AG20</accession>
<sequence length="102" mass="11793">MIIVHDRKDVRHEFDVPEGKALMLQLRPKKIGIIGLCNGNAACGTCHVYVEKEWLDRLPEPDEYEAEMLEEVVERRENSRLACQVEYRAELDGLEMTVAHRS</sequence>
<keyword evidence="2" id="KW-0001">2Fe-2S</keyword>
<evidence type="ECO:0000256" key="4">
    <source>
        <dbReference type="ARBA" id="ARBA00023004"/>
    </source>
</evidence>
<dbReference type="GO" id="GO:0051537">
    <property type="term" value="F:2 iron, 2 sulfur cluster binding"/>
    <property type="evidence" value="ECO:0007669"/>
    <property type="project" value="UniProtKB-KW"/>
</dbReference>
<dbReference type="SUPFAM" id="SSF54292">
    <property type="entry name" value="2Fe-2S ferredoxin-like"/>
    <property type="match status" value="1"/>
</dbReference>
<evidence type="ECO:0000256" key="3">
    <source>
        <dbReference type="ARBA" id="ARBA00022723"/>
    </source>
</evidence>
<evidence type="ECO:0000313" key="8">
    <source>
        <dbReference type="EMBL" id="WTT22680.1"/>
    </source>
</evidence>
<dbReference type="InterPro" id="IPR001041">
    <property type="entry name" value="2Fe-2S_ferredoxin-type"/>
</dbReference>
<evidence type="ECO:0000259" key="7">
    <source>
        <dbReference type="PROSITE" id="PS51085"/>
    </source>
</evidence>
<proteinExistence type="inferred from homology"/>
<dbReference type="PROSITE" id="PS51085">
    <property type="entry name" value="2FE2S_FER_2"/>
    <property type="match status" value="1"/>
</dbReference>
<keyword evidence="4" id="KW-0408">Iron</keyword>
<gene>
    <name evidence="8" type="ORF">OHA22_47660</name>
</gene>
<reference evidence="8" key="1">
    <citation type="submission" date="2022-10" db="EMBL/GenBank/DDBJ databases">
        <title>The complete genomes of actinobacterial strains from the NBC collection.</title>
        <authorList>
            <person name="Joergensen T.S."/>
            <person name="Alvarez Arevalo M."/>
            <person name="Sterndorff E.B."/>
            <person name="Faurdal D."/>
            <person name="Vuksanovic O."/>
            <person name="Mourched A.-S."/>
            <person name="Charusanti P."/>
            <person name="Shaw S."/>
            <person name="Blin K."/>
            <person name="Weber T."/>
        </authorList>
    </citation>
    <scope>NUCLEOTIDE SEQUENCE</scope>
    <source>
        <strain evidence="8">NBC_00093</strain>
    </source>
</reference>
<dbReference type="InterPro" id="IPR001055">
    <property type="entry name" value="Adrenodoxin-like"/>
</dbReference>
<dbReference type="Pfam" id="PF00111">
    <property type="entry name" value="Fer2"/>
    <property type="match status" value="1"/>
</dbReference>
<dbReference type="CDD" id="cd00207">
    <property type="entry name" value="fer2"/>
    <property type="match status" value="1"/>
</dbReference>
<dbReference type="GO" id="GO:0009055">
    <property type="term" value="F:electron transfer activity"/>
    <property type="evidence" value="ECO:0007669"/>
    <property type="project" value="TreeGrafter"/>
</dbReference>
<dbReference type="PANTHER" id="PTHR23426">
    <property type="entry name" value="FERREDOXIN/ADRENODOXIN"/>
    <property type="match status" value="1"/>
</dbReference>
<dbReference type="InterPro" id="IPR012675">
    <property type="entry name" value="Beta-grasp_dom_sf"/>
</dbReference>
<dbReference type="InterPro" id="IPR036010">
    <property type="entry name" value="2Fe-2S_ferredoxin-like_sf"/>
</dbReference>
<evidence type="ECO:0000256" key="1">
    <source>
        <dbReference type="ARBA" id="ARBA00010914"/>
    </source>
</evidence>
<dbReference type="GO" id="GO:0140647">
    <property type="term" value="P:P450-containing electron transport chain"/>
    <property type="evidence" value="ECO:0007669"/>
    <property type="project" value="InterPro"/>
</dbReference>
<feature type="domain" description="2Fe-2S ferredoxin-type" evidence="7">
    <location>
        <begin position="1"/>
        <end position="102"/>
    </location>
</feature>
<dbReference type="GO" id="GO:0046872">
    <property type="term" value="F:metal ion binding"/>
    <property type="evidence" value="ECO:0007669"/>
    <property type="project" value="UniProtKB-KW"/>
</dbReference>
<dbReference type="PANTHER" id="PTHR23426:SF65">
    <property type="entry name" value="FERREDOXIN-2, MITOCHONDRIAL"/>
    <property type="match status" value="1"/>
</dbReference>
<evidence type="ECO:0000256" key="6">
    <source>
        <dbReference type="ARBA" id="ARBA00034078"/>
    </source>
</evidence>
<keyword evidence="5" id="KW-0411">Iron-sulfur</keyword>
<keyword evidence="3" id="KW-0479">Metal-binding</keyword>
<evidence type="ECO:0000256" key="5">
    <source>
        <dbReference type="ARBA" id="ARBA00023014"/>
    </source>
</evidence>
<comment type="cofactor">
    <cofactor evidence="6">
        <name>[2Fe-2S] cluster</name>
        <dbReference type="ChEBI" id="CHEBI:190135"/>
    </cofactor>
</comment>
<dbReference type="EMBL" id="CP108222">
    <property type="protein sequence ID" value="WTT22680.1"/>
    <property type="molecule type" value="Genomic_DNA"/>
</dbReference>
<evidence type="ECO:0000256" key="2">
    <source>
        <dbReference type="ARBA" id="ARBA00022714"/>
    </source>
</evidence>
<dbReference type="Gene3D" id="3.10.20.30">
    <property type="match status" value="1"/>
</dbReference>
<protein>
    <submittedName>
        <fullName evidence="8">2Fe-2S iron-sulfur cluster-binding protein</fullName>
    </submittedName>
</protein>